<evidence type="ECO:0000313" key="1">
    <source>
        <dbReference type="EMBL" id="NER28441.1"/>
    </source>
</evidence>
<dbReference type="Gene3D" id="1.10.1510.10">
    <property type="entry name" value="Uncharacterised protein YqeY/AIM41 PF09424, N-terminal domain"/>
    <property type="match status" value="1"/>
</dbReference>
<gene>
    <name evidence="1" type="ORF">F6J89_12605</name>
</gene>
<dbReference type="PANTHER" id="PTHR28055:SF1">
    <property type="entry name" value="ALTERED INHERITANCE OF MITOCHONDRIA PROTEIN 41, MITOCHONDRIAL"/>
    <property type="match status" value="1"/>
</dbReference>
<dbReference type="InterPro" id="IPR019004">
    <property type="entry name" value="YqeY/Aim41"/>
</dbReference>
<dbReference type="Pfam" id="PF09424">
    <property type="entry name" value="YqeY"/>
    <property type="match status" value="1"/>
</dbReference>
<name>A0A6B3NFQ1_9CYAN</name>
<dbReference type="InterPro" id="IPR003789">
    <property type="entry name" value="Asn/Gln_tRNA_amidoTrase-B-like"/>
</dbReference>
<dbReference type="EMBL" id="JAAHFQ010000213">
    <property type="protein sequence ID" value="NER28441.1"/>
    <property type="molecule type" value="Genomic_DNA"/>
</dbReference>
<comment type="caution">
    <text evidence="1">The sequence shown here is derived from an EMBL/GenBank/DDBJ whole genome shotgun (WGS) entry which is preliminary data.</text>
</comment>
<dbReference type="GO" id="GO:0016884">
    <property type="term" value="F:carbon-nitrogen ligase activity, with glutamine as amido-N-donor"/>
    <property type="evidence" value="ECO:0007669"/>
    <property type="project" value="InterPro"/>
</dbReference>
<dbReference type="Gene3D" id="1.10.10.410">
    <property type="match status" value="1"/>
</dbReference>
<reference evidence="1" key="1">
    <citation type="submission" date="2019-11" db="EMBL/GenBank/DDBJ databases">
        <title>Genomic insights into an expanded diversity of filamentous marine cyanobacteria reveals the extraordinary biosynthetic potential of Moorea and Okeania.</title>
        <authorList>
            <person name="Ferreira Leao T."/>
            <person name="Wang M."/>
            <person name="Moss N."/>
            <person name="Da Silva R."/>
            <person name="Sanders J."/>
            <person name="Nurk S."/>
            <person name="Gurevich A."/>
            <person name="Humphrey G."/>
            <person name="Reher R."/>
            <person name="Zhu Q."/>
            <person name="Belda-Ferre P."/>
            <person name="Glukhov E."/>
            <person name="Rex R."/>
            <person name="Dorrestein P.C."/>
            <person name="Knight R."/>
            <person name="Pevzner P."/>
            <person name="Gerwick W.H."/>
            <person name="Gerwick L."/>
        </authorList>
    </citation>
    <scope>NUCLEOTIDE SEQUENCE</scope>
    <source>
        <strain evidence="1">SIO1C4</strain>
    </source>
</reference>
<dbReference type="SUPFAM" id="SSF89095">
    <property type="entry name" value="GatB/YqeY motif"/>
    <property type="match status" value="1"/>
</dbReference>
<dbReference type="InterPro" id="IPR023168">
    <property type="entry name" value="GatB_Yqey_C_2"/>
</dbReference>
<dbReference type="AlphaFoldDB" id="A0A6B3NFQ1"/>
<proteinExistence type="predicted"/>
<accession>A0A6B3NFQ1</accession>
<protein>
    <submittedName>
        <fullName evidence="1">GatB/YqeY domain-containing protein</fullName>
    </submittedName>
</protein>
<dbReference type="InterPro" id="IPR042184">
    <property type="entry name" value="YqeY/Aim41_N"/>
</dbReference>
<dbReference type="PANTHER" id="PTHR28055">
    <property type="entry name" value="ALTERED INHERITANCE OF MITOCHONDRIA PROTEIN 41, MITOCHONDRIAL"/>
    <property type="match status" value="1"/>
</dbReference>
<organism evidence="1">
    <name type="scientific">Symploca sp. SIO1C4</name>
    <dbReference type="NCBI Taxonomy" id="2607765"/>
    <lineage>
        <taxon>Bacteria</taxon>
        <taxon>Bacillati</taxon>
        <taxon>Cyanobacteriota</taxon>
        <taxon>Cyanophyceae</taxon>
        <taxon>Coleofasciculales</taxon>
        <taxon>Coleofasciculaceae</taxon>
        <taxon>Symploca</taxon>
    </lineage>
</organism>
<sequence length="152" mass="17049">MSLKDRISEDIKAAMKAKDKLRLETVRSIKKALLEKEVSLRPSGQESLSEAQEIELLAQQAKQRRDSIEQYRQAGRDDLAQQEAQELAIIEEYLPQQLSDEEVNAIIDEIITQTGAASAKDMGKVMGQAMQRLKGRAEGKKIQALVKEKLNS</sequence>